<feature type="domain" description="Glycosyl transferase family 1" evidence="1">
    <location>
        <begin position="89"/>
        <end position="272"/>
    </location>
</feature>
<dbReference type="Pfam" id="PF00534">
    <property type="entry name" value="Glycos_transf_1"/>
    <property type="match status" value="1"/>
</dbReference>
<dbReference type="EMBL" id="SNRY01002236">
    <property type="protein sequence ID" value="KAA6326059.1"/>
    <property type="molecule type" value="Genomic_DNA"/>
</dbReference>
<evidence type="ECO:0000259" key="1">
    <source>
        <dbReference type="Pfam" id="PF00534"/>
    </source>
</evidence>
<keyword evidence="2" id="KW-0328">Glycosyltransferase</keyword>
<accession>A0A5J4QXI9</accession>
<sequence length="347" mass="39681">MHADQQSVNYFIVTHNNFINNDVCHLVDTLNLKVIVWGHNYYFAPLAKNITQTSNIIANVFVGKQQYDRYIDHPIIEKSVTIFNMINDFHKDVIRNNDSSTVVYMGSLIPSKGFHLLAKMWKKIIHEYPTAKLKVIGTGNLYNRNAKLGTLGIADLDYENQFLPYLTDDYGNLLDSVEFLGLLGIEKYNVFRNASVGVVNPSAKTETFCISAIEMASVRLPVVTLNANGFPDSIINGETGFLCSSQNDIKEKILLLLRNKNLNEQLGNNAQNYAERFLPKIIVKEWVNIIETTNKNEVIKYSKPSKPYSNNMKWIRIINRFFRNSLKLKILPSVISIETFTYSLIKR</sequence>
<dbReference type="SUPFAM" id="SSF53756">
    <property type="entry name" value="UDP-Glycosyltransferase/glycogen phosphorylase"/>
    <property type="match status" value="1"/>
</dbReference>
<dbReference type="PANTHER" id="PTHR45947:SF3">
    <property type="entry name" value="SULFOQUINOVOSYL TRANSFERASE SQD2"/>
    <property type="match status" value="1"/>
</dbReference>
<protein>
    <submittedName>
        <fullName evidence="2">Glycosyltransferase Gtf1</fullName>
        <ecNumber evidence="2">2.4.1.-</ecNumber>
    </submittedName>
</protein>
<name>A0A5J4QXI9_9ZZZZ</name>
<dbReference type="InterPro" id="IPR001296">
    <property type="entry name" value="Glyco_trans_1"/>
</dbReference>
<evidence type="ECO:0000313" key="2">
    <source>
        <dbReference type="EMBL" id="KAA6326059.1"/>
    </source>
</evidence>
<dbReference type="InterPro" id="IPR050194">
    <property type="entry name" value="Glycosyltransferase_grp1"/>
</dbReference>
<dbReference type="CDD" id="cd03801">
    <property type="entry name" value="GT4_PimA-like"/>
    <property type="match status" value="1"/>
</dbReference>
<reference evidence="2" key="1">
    <citation type="submission" date="2019-03" db="EMBL/GenBank/DDBJ databases">
        <title>Single cell metagenomics reveals metabolic interactions within the superorganism composed of flagellate Streblomastix strix and complex community of Bacteroidetes bacteria on its surface.</title>
        <authorList>
            <person name="Treitli S.C."/>
            <person name="Kolisko M."/>
            <person name="Husnik F."/>
            <person name="Keeling P."/>
            <person name="Hampl V."/>
        </authorList>
    </citation>
    <scope>NUCLEOTIDE SEQUENCE</scope>
    <source>
        <strain evidence="2">STM</strain>
    </source>
</reference>
<proteinExistence type="predicted"/>
<dbReference type="EC" id="2.4.1.-" evidence="2"/>
<dbReference type="AlphaFoldDB" id="A0A5J4QXI9"/>
<organism evidence="2">
    <name type="scientific">termite gut metagenome</name>
    <dbReference type="NCBI Taxonomy" id="433724"/>
    <lineage>
        <taxon>unclassified sequences</taxon>
        <taxon>metagenomes</taxon>
        <taxon>organismal metagenomes</taxon>
    </lineage>
</organism>
<keyword evidence="2" id="KW-0808">Transferase</keyword>
<dbReference type="GO" id="GO:0016757">
    <property type="term" value="F:glycosyltransferase activity"/>
    <property type="evidence" value="ECO:0007669"/>
    <property type="project" value="UniProtKB-KW"/>
</dbReference>
<comment type="caution">
    <text evidence="2">The sequence shown here is derived from an EMBL/GenBank/DDBJ whole genome shotgun (WGS) entry which is preliminary data.</text>
</comment>
<gene>
    <name evidence="2" type="ORF">EZS27_024795</name>
</gene>
<dbReference type="PANTHER" id="PTHR45947">
    <property type="entry name" value="SULFOQUINOVOSYL TRANSFERASE SQD2"/>
    <property type="match status" value="1"/>
</dbReference>
<dbReference type="Gene3D" id="3.40.50.2000">
    <property type="entry name" value="Glycogen Phosphorylase B"/>
    <property type="match status" value="2"/>
</dbReference>